<dbReference type="InterPro" id="IPR051543">
    <property type="entry name" value="Serine_Peptidase_S9A"/>
</dbReference>
<dbReference type="EMBL" id="LT629792">
    <property type="protein sequence ID" value="SDT85608.1"/>
    <property type="molecule type" value="Genomic_DNA"/>
</dbReference>
<keyword evidence="2" id="KW-0645">Protease</keyword>
<evidence type="ECO:0000313" key="8">
    <source>
        <dbReference type="EMBL" id="SDT85608.1"/>
    </source>
</evidence>
<dbReference type="InterPro" id="IPR029058">
    <property type="entry name" value="AB_hydrolase_fold"/>
</dbReference>
<feature type="domain" description="Peptidase S9 prolyl oligopeptidase catalytic" evidence="6">
    <location>
        <begin position="609"/>
        <end position="778"/>
    </location>
</feature>
<dbReference type="Gene3D" id="2.130.10.120">
    <property type="entry name" value="Prolyl oligopeptidase, N-terminal domain"/>
    <property type="match status" value="1"/>
</dbReference>
<comment type="similarity">
    <text evidence="1">Belongs to the peptidase S9A family.</text>
</comment>
<keyword evidence="3" id="KW-0378">Hydrolase</keyword>
<dbReference type="Proteomes" id="UP000198976">
    <property type="component" value="Chromosome I"/>
</dbReference>
<dbReference type="Pfam" id="PF00326">
    <property type="entry name" value="Peptidase_S9"/>
    <property type="match status" value="1"/>
</dbReference>
<evidence type="ECO:0000313" key="9">
    <source>
        <dbReference type="Proteomes" id="UP000198976"/>
    </source>
</evidence>
<protein>
    <submittedName>
        <fullName evidence="8">Oligopeptidase B</fullName>
    </submittedName>
</protein>
<dbReference type="SUPFAM" id="SSF50993">
    <property type="entry name" value="Peptidase/esterase 'gauge' domain"/>
    <property type="match status" value="1"/>
</dbReference>
<reference evidence="8 9" key="1">
    <citation type="submission" date="2016-10" db="EMBL/GenBank/DDBJ databases">
        <authorList>
            <person name="Varghese N."/>
            <person name="Submissions S."/>
        </authorList>
    </citation>
    <scope>NUCLEOTIDE SEQUENCE [LARGE SCALE GENOMIC DNA]</scope>
    <source>
        <strain evidence="8 9">DSM 9169</strain>
    </source>
</reference>
<evidence type="ECO:0000256" key="1">
    <source>
        <dbReference type="ARBA" id="ARBA00005228"/>
    </source>
</evidence>
<evidence type="ECO:0000256" key="3">
    <source>
        <dbReference type="ARBA" id="ARBA00022801"/>
    </source>
</evidence>
<sequence length="850" mass="93335">MTRGSARGSTSSPGARIEPARCQASTLTAMHHSSAPSDNKQHHDAGIQPPRAQAQPPVPPRAQAQPPVPPRAQAQPPVPPRAQSRPLDPPRSFHGDSFADPFQWLRCADDPAVIDLVEKENAWADHVTAPLRALSDTLVSEFKAHTVETDVTVPIRIGQYWYFDRTEEGSQYVSHQRVPVTLVNDESPAHVDAAPLSPPTIHADRPAPGEETVIDENAQAAGEEFFSVGEWAPSPDGTRVAWLKDTSGDERYTLVVTDIASGRTVDEQVTNVGYGVAWSADSASVLYTRVDDAWRACQVWLHVVGEDPAHDRRLLDEPDERFEVYFEQARDPNWVVITSASTSTSEVWLWPTLQPHHMPVSVTGRRPGVLVSAEPAGDHLLLIHTADSREGSLAIAPLPQVRDEGGAAESVDYSTWHTLIEADSQGPRLLDVEAYESMCVISMRRDGQTWLDYMTRTAPTTPEAAAASARQHRPDYAQIWSEPRAVLPGAHDNGAVLTMNTVGQLDWHDRLILVECQSITQPPRTVAVDPRDGSAHVLREKAVPGWDAEQRAGYVEERVWVTARDGHTRIPVTLVHRRDAACDGRAAGWLYGYGSYEISNDPEFSVLRLPAIQRGVVFALAHIRGGGEMGRWWYEDGRREVKTHTFTDFIDVGRFLVDAGWVAPHRLIAEGRSAGGLLMGAVTNMAPDLFRVILAGVPFVDALTSILDPSLPLTVGEWEEWGNPIEDREIYTVMKSYSPYENVADGVEYPAIMASTSINDTRVLFGEPLKWVQRLRQATAGNTTAAGRASELGSAAVTTTFAGQSDPTERPIIMRTQMVAGHRGPSGRYGHWASRAEEFAFALSQVGINE</sequence>
<accession>A0ABY0V4T1</accession>
<dbReference type="PANTHER" id="PTHR11757:SF19">
    <property type="entry name" value="PROLYL ENDOPEPTIDASE-LIKE"/>
    <property type="match status" value="1"/>
</dbReference>
<dbReference type="Gene3D" id="3.40.50.1820">
    <property type="entry name" value="alpha/beta hydrolase"/>
    <property type="match status" value="1"/>
</dbReference>
<proteinExistence type="inferred from homology"/>
<dbReference type="Pfam" id="PF02897">
    <property type="entry name" value="Peptidase_S9_N"/>
    <property type="match status" value="1"/>
</dbReference>
<evidence type="ECO:0000256" key="5">
    <source>
        <dbReference type="SAM" id="MobiDB-lite"/>
    </source>
</evidence>
<evidence type="ECO:0000256" key="2">
    <source>
        <dbReference type="ARBA" id="ARBA00022670"/>
    </source>
</evidence>
<dbReference type="SUPFAM" id="SSF53474">
    <property type="entry name" value="alpha/beta-Hydrolases"/>
    <property type="match status" value="1"/>
</dbReference>
<feature type="domain" description="Peptidase S9A N-terminal" evidence="7">
    <location>
        <begin position="91"/>
        <end position="540"/>
    </location>
</feature>
<evidence type="ECO:0000259" key="6">
    <source>
        <dbReference type="Pfam" id="PF00326"/>
    </source>
</evidence>
<dbReference type="PRINTS" id="PR00862">
    <property type="entry name" value="PROLIGOPTASE"/>
</dbReference>
<keyword evidence="9" id="KW-1185">Reference proteome</keyword>
<keyword evidence="4" id="KW-0720">Serine protease</keyword>
<feature type="compositionally biased region" description="Pro residues" evidence="5">
    <location>
        <begin position="56"/>
        <end position="80"/>
    </location>
</feature>
<dbReference type="InterPro" id="IPR002470">
    <property type="entry name" value="Peptidase_S9A"/>
</dbReference>
<dbReference type="InterPro" id="IPR001375">
    <property type="entry name" value="Peptidase_S9_cat"/>
</dbReference>
<name>A0ABY0V4T1_9ACTO</name>
<gene>
    <name evidence="8" type="ORF">SAMN04489714_0113</name>
</gene>
<evidence type="ECO:0000259" key="7">
    <source>
        <dbReference type="Pfam" id="PF02897"/>
    </source>
</evidence>
<dbReference type="InterPro" id="IPR023302">
    <property type="entry name" value="Pept_S9A_N"/>
</dbReference>
<dbReference type="PANTHER" id="PTHR11757">
    <property type="entry name" value="PROTEASE FAMILY S9A OLIGOPEPTIDASE"/>
    <property type="match status" value="1"/>
</dbReference>
<feature type="region of interest" description="Disordered" evidence="5">
    <location>
        <begin position="1"/>
        <end position="95"/>
    </location>
</feature>
<evidence type="ECO:0000256" key="4">
    <source>
        <dbReference type="ARBA" id="ARBA00022825"/>
    </source>
</evidence>
<organism evidence="8 9">
    <name type="scientific">Schaalia radingae</name>
    <dbReference type="NCBI Taxonomy" id="131110"/>
    <lineage>
        <taxon>Bacteria</taxon>
        <taxon>Bacillati</taxon>
        <taxon>Actinomycetota</taxon>
        <taxon>Actinomycetes</taxon>
        <taxon>Actinomycetales</taxon>
        <taxon>Actinomycetaceae</taxon>
        <taxon>Schaalia</taxon>
    </lineage>
</organism>